<dbReference type="PANTHER" id="PTHR33154:SF33">
    <property type="entry name" value="TRANSCRIPTIONAL REPRESSOR SDPR"/>
    <property type="match status" value="1"/>
</dbReference>
<dbReference type="InterPro" id="IPR036388">
    <property type="entry name" value="WH-like_DNA-bd_sf"/>
</dbReference>
<protein>
    <submittedName>
        <fullName evidence="5">Transcriptional regulator</fullName>
    </submittedName>
</protein>
<name>A0A4Z0ZWK6_9LEPT</name>
<dbReference type="Gene3D" id="1.10.10.10">
    <property type="entry name" value="Winged helix-like DNA-binding domain superfamily/Winged helix DNA-binding domain"/>
    <property type="match status" value="1"/>
</dbReference>
<organism evidence="5 6">
    <name type="scientific">Leptospira jelokensis</name>
    <dbReference type="NCBI Taxonomy" id="2484931"/>
    <lineage>
        <taxon>Bacteria</taxon>
        <taxon>Pseudomonadati</taxon>
        <taxon>Spirochaetota</taxon>
        <taxon>Spirochaetia</taxon>
        <taxon>Leptospirales</taxon>
        <taxon>Leptospiraceae</taxon>
        <taxon>Leptospira</taxon>
    </lineage>
</organism>
<dbReference type="GO" id="GO:0003700">
    <property type="term" value="F:DNA-binding transcription factor activity"/>
    <property type="evidence" value="ECO:0007669"/>
    <property type="project" value="InterPro"/>
</dbReference>
<dbReference type="PROSITE" id="PS50987">
    <property type="entry name" value="HTH_ARSR_2"/>
    <property type="match status" value="1"/>
</dbReference>
<dbReference type="NCBIfam" id="NF033788">
    <property type="entry name" value="HTH_metalloreg"/>
    <property type="match status" value="1"/>
</dbReference>
<evidence type="ECO:0000256" key="2">
    <source>
        <dbReference type="ARBA" id="ARBA00023125"/>
    </source>
</evidence>
<dbReference type="EMBL" id="RQGH01000011">
    <property type="protein sequence ID" value="TGL72513.1"/>
    <property type="molecule type" value="Genomic_DNA"/>
</dbReference>
<dbReference type="GO" id="GO:0003677">
    <property type="term" value="F:DNA binding"/>
    <property type="evidence" value="ECO:0007669"/>
    <property type="project" value="UniProtKB-KW"/>
</dbReference>
<dbReference type="CDD" id="cd00090">
    <property type="entry name" value="HTH_ARSR"/>
    <property type="match status" value="1"/>
</dbReference>
<sequence>MVAKSRTPSEKKRESAIEALDSVLDSKFLTALSEPSRIEVLKQVLRYGRADVSELSKHLHFDRSVISRHLSLLQEVGILHREKSGKHVYYQLNPSAAIQKFKFILNHLEELVAICCPPAKTNSSN</sequence>
<comment type="caution">
    <text evidence="5">The sequence shown here is derived from an EMBL/GenBank/DDBJ whole genome shotgun (WGS) entry which is preliminary data.</text>
</comment>
<keyword evidence="6" id="KW-1185">Reference proteome</keyword>
<evidence type="ECO:0000259" key="4">
    <source>
        <dbReference type="PROSITE" id="PS50987"/>
    </source>
</evidence>
<evidence type="ECO:0000256" key="1">
    <source>
        <dbReference type="ARBA" id="ARBA00023015"/>
    </source>
</evidence>
<evidence type="ECO:0000313" key="5">
    <source>
        <dbReference type="EMBL" id="TGL72513.1"/>
    </source>
</evidence>
<dbReference type="AlphaFoldDB" id="A0A4Z0ZWK6"/>
<evidence type="ECO:0000256" key="3">
    <source>
        <dbReference type="ARBA" id="ARBA00023163"/>
    </source>
</evidence>
<dbReference type="Proteomes" id="UP000297567">
    <property type="component" value="Unassembled WGS sequence"/>
</dbReference>
<feature type="domain" description="HTH arsR-type" evidence="4">
    <location>
        <begin position="17"/>
        <end position="112"/>
    </location>
</feature>
<evidence type="ECO:0000313" key="6">
    <source>
        <dbReference type="Proteomes" id="UP000297567"/>
    </source>
</evidence>
<keyword evidence="1" id="KW-0805">Transcription regulation</keyword>
<dbReference type="InterPro" id="IPR011991">
    <property type="entry name" value="ArsR-like_HTH"/>
</dbReference>
<keyword evidence="2" id="KW-0238">DNA-binding</keyword>
<dbReference type="InterPro" id="IPR036390">
    <property type="entry name" value="WH_DNA-bd_sf"/>
</dbReference>
<accession>A0A4Z0ZWK6</accession>
<dbReference type="InterPro" id="IPR051081">
    <property type="entry name" value="HTH_MetalResp_TranReg"/>
</dbReference>
<dbReference type="SUPFAM" id="SSF46785">
    <property type="entry name" value="Winged helix' DNA-binding domain"/>
    <property type="match status" value="1"/>
</dbReference>
<dbReference type="PANTHER" id="PTHR33154">
    <property type="entry name" value="TRANSCRIPTIONAL REGULATOR, ARSR FAMILY"/>
    <property type="match status" value="1"/>
</dbReference>
<reference evidence="5" key="1">
    <citation type="journal article" date="2019" name="PLoS Negl. Trop. Dis.">
        <title>Revisiting the worldwide diversity of Leptospira species in the environment.</title>
        <authorList>
            <person name="Vincent A.T."/>
            <person name="Schiettekatte O."/>
            <person name="Bourhy P."/>
            <person name="Veyrier F.J."/>
            <person name="Picardeau M."/>
        </authorList>
    </citation>
    <scope>NUCLEOTIDE SEQUENCE [LARGE SCALE GENOMIC DNA]</scope>
    <source>
        <strain evidence="5">201702451</strain>
    </source>
</reference>
<proteinExistence type="predicted"/>
<gene>
    <name evidence="5" type="ORF">EHQ62_04600</name>
</gene>
<dbReference type="Pfam" id="PF01022">
    <property type="entry name" value="HTH_5"/>
    <property type="match status" value="1"/>
</dbReference>
<keyword evidence="3" id="KW-0804">Transcription</keyword>
<dbReference type="SMART" id="SM00418">
    <property type="entry name" value="HTH_ARSR"/>
    <property type="match status" value="1"/>
</dbReference>
<dbReference type="InterPro" id="IPR001845">
    <property type="entry name" value="HTH_ArsR_DNA-bd_dom"/>
</dbReference>
<dbReference type="PRINTS" id="PR00778">
    <property type="entry name" value="HTHARSR"/>
</dbReference>